<accession>A0AAT9HNX9</accession>
<feature type="region of interest" description="Disordered" evidence="1">
    <location>
        <begin position="43"/>
        <end position="66"/>
    </location>
</feature>
<name>A0AAT9HNX9_9ACTN</name>
<feature type="compositionally biased region" description="Low complexity" evidence="1">
    <location>
        <begin position="50"/>
        <end position="66"/>
    </location>
</feature>
<dbReference type="AlphaFoldDB" id="A0AAT9HNX9"/>
<organism evidence="2">
    <name type="scientific">Streptomyces haneummycinicus</name>
    <dbReference type="NCBI Taxonomy" id="3074435"/>
    <lineage>
        <taxon>Bacteria</taxon>
        <taxon>Bacillati</taxon>
        <taxon>Actinomycetota</taxon>
        <taxon>Actinomycetes</taxon>
        <taxon>Kitasatosporales</taxon>
        <taxon>Streptomycetaceae</taxon>
        <taxon>Streptomyces</taxon>
    </lineage>
</organism>
<evidence type="ECO:0000256" key="1">
    <source>
        <dbReference type="SAM" id="MobiDB-lite"/>
    </source>
</evidence>
<proteinExistence type="predicted"/>
<gene>
    <name evidence="2" type="ORF">SHKM778_55410</name>
</gene>
<sequence>MNQETVTATGEPTFGTAHFRTMFPTTAHGAHTARHAAERWLAAQQGRPESAAADDGTATASSSSPN</sequence>
<dbReference type="EMBL" id="AP035768">
    <property type="protein sequence ID" value="BFO19153.1"/>
    <property type="molecule type" value="Genomic_DNA"/>
</dbReference>
<evidence type="ECO:0000313" key="2">
    <source>
        <dbReference type="EMBL" id="BFO19153.1"/>
    </source>
</evidence>
<reference evidence="2" key="2">
    <citation type="submission" date="2024-07" db="EMBL/GenBank/DDBJ databases">
        <title>Streptomyces haneummycinica sp. nov., a new antibiotic-producing actinobacterium isolated from marine sediment.</title>
        <authorList>
            <person name="Uemura M."/>
            <person name="Hamada M."/>
            <person name="Hirano S."/>
            <person name="Kobayashi K."/>
            <person name="Ohshiro T."/>
            <person name="Kobayashi T."/>
            <person name="Terahara T."/>
        </authorList>
    </citation>
    <scope>NUCLEOTIDE SEQUENCE</scope>
    <source>
        <strain evidence="2">KM77-8</strain>
    </source>
</reference>
<reference evidence="2" key="1">
    <citation type="submission" date="2024-06" db="EMBL/GenBank/DDBJ databases">
        <authorList>
            <consortium name="consrtm"/>
            <person name="Uemura M."/>
            <person name="Terahara T."/>
        </authorList>
    </citation>
    <scope>NUCLEOTIDE SEQUENCE</scope>
    <source>
        <strain evidence="2">KM77-8</strain>
    </source>
</reference>
<protein>
    <submittedName>
        <fullName evidence="2">Uncharacterized protein</fullName>
    </submittedName>
</protein>